<dbReference type="RefSeq" id="WP_123224754.1">
    <property type="nucleotide sequence ID" value="NZ_RJSF01000046.1"/>
</dbReference>
<keyword evidence="3" id="KW-1003">Cell membrane</keyword>
<dbReference type="Proteomes" id="UP000279994">
    <property type="component" value="Unassembled WGS sequence"/>
</dbReference>
<protein>
    <submittedName>
        <fullName evidence="12">ATP-binding cassette domain-containing protein</fullName>
    </submittedName>
</protein>
<proteinExistence type="predicted"/>
<feature type="domain" description="ABC transporter" evidence="11">
    <location>
        <begin position="270"/>
        <end position="510"/>
    </location>
</feature>
<dbReference type="InterPro" id="IPR001851">
    <property type="entry name" value="ABC_transp_permease"/>
</dbReference>
<evidence type="ECO:0000256" key="1">
    <source>
        <dbReference type="ARBA" id="ARBA00004651"/>
    </source>
</evidence>
<feature type="transmembrane region" description="Helical" evidence="10">
    <location>
        <begin position="647"/>
        <end position="665"/>
    </location>
</feature>
<feature type="transmembrane region" description="Helical" evidence="10">
    <location>
        <begin position="593"/>
        <end position="611"/>
    </location>
</feature>
<dbReference type="InterPro" id="IPR050107">
    <property type="entry name" value="ABC_carbohydrate_import_ATPase"/>
</dbReference>
<evidence type="ECO:0000259" key="11">
    <source>
        <dbReference type="PROSITE" id="PS50893"/>
    </source>
</evidence>
<keyword evidence="9 10" id="KW-0472">Membrane</keyword>
<organism evidence="12 13">
    <name type="scientific">Nocardioides pocheonensis</name>
    <dbReference type="NCBI Taxonomy" id="661485"/>
    <lineage>
        <taxon>Bacteria</taxon>
        <taxon>Bacillati</taxon>
        <taxon>Actinomycetota</taxon>
        <taxon>Actinomycetes</taxon>
        <taxon>Propionibacteriales</taxon>
        <taxon>Nocardioidaceae</taxon>
        <taxon>Nocardioides</taxon>
    </lineage>
</organism>
<feature type="transmembrane region" description="Helical" evidence="10">
    <location>
        <begin position="791"/>
        <end position="813"/>
    </location>
</feature>
<feature type="transmembrane region" description="Helical" evidence="10">
    <location>
        <begin position="819"/>
        <end position="836"/>
    </location>
</feature>
<dbReference type="InterPro" id="IPR003593">
    <property type="entry name" value="AAA+_ATPase"/>
</dbReference>
<dbReference type="PANTHER" id="PTHR43790:SF9">
    <property type="entry name" value="GALACTOFURANOSE TRANSPORTER ATP-BINDING PROTEIN YTFR"/>
    <property type="match status" value="1"/>
</dbReference>
<reference evidence="12 13" key="1">
    <citation type="submission" date="2018-11" db="EMBL/GenBank/DDBJ databases">
        <authorList>
            <person name="Li F."/>
        </authorList>
    </citation>
    <scope>NUCLEOTIDE SEQUENCE [LARGE SCALE GENOMIC DNA]</scope>
    <source>
        <strain evidence="12 13">Gsoil 818</strain>
    </source>
</reference>
<keyword evidence="5" id="KW-0677">Repeat</keyword>
<keyword evidence="4 10" id="KW-0812">Transmembrane</keyword>
<dbReference type="PANTHER" id="PTHR43790">
    <property type="entry name" value="CARBOHYDRATE TRANSPORT ATP-BINDING PROTEIN MG119-RELATED"/>
    <property type="match status" value="1"/>
</dbReference>
<feature type="transmembrane region" description="Helical" evidence="10">
    <location>
        <begin position="732"/>
        <end position="754"/>
    </location>
</feature>
<feature type="transmembrane region" description="Helical" evidence="10">
    <location>
        <begin position="766"/>
        <end position="784"/>
    </location>
</feature>
<keyword evidence="8 10" id="KW-1133">Transmembrane helix</keyword>
<evidence type="ECO:0000313" key="13">
    <source>
        <dbReference type="Proteomes" id="UP000279994"/>
    </source>
</evidence>
<keyword evidence="2" id="KW-0813">Transport</keyword>
<evidence type="ECO:0000256" key="10">
    <source>
        <dbReference type="SAM" id="Phobius"/>
    </source>
</evidence>
<feature type="transmembrane region" description="Helical" evidence="10">
    <location>
        <begin position="536"/>
        <end position="553"/>
    </location>
</feature>
<keyword evidence="6" id="KW-0547">Nucleotide-binding</keyword>
<evidence type="ECO:0000313" key="12">
    <source>
        <dbReference type="EMBL" id="RNM12173.1"/>
    </source>
</evidence>
<dbReference type="OrthoDB" id="7757085at2"/>
<gene>
    <name evidence="12" type="ORF">EFL26_20430</name>
</gene>
<evidence type="ECO:0000256" key="2">
    <source>
        <dbReference type="ARBA" id="ARBA00022448"/>
    </source>
</evidence>
<evidence type="ECO:0000256" key="8">
    <source>
        <dbReference type="ARBA" id="ARBA00022989"/>
    </source>
</evidence>
<feature type="transmembrane region" description="Helical" evidence="10">
    <location>
        <begin position="565"/>
        <end position="581"/>
    </location>
</feature>
<feature type="transmembrane region" description="Helical" evidence="10">
    <location>
        <begin position="685"/>
        <end position="706"/>
    </location>
</feature>
<comment type="caution">
    <text evidence="12">The sequence shown here is derived from an EMBL/GenBank/DDBJ whole genome shotgun (WGS) entry which is preliminary data.</text>
</comment>
<evidence type="ECO:0000256" key="7">
    <source>
        <dbReference type="ARBA" id="ARBA00022840"/>
    </source>
</evidence>
<dbReference type="GO" id="GO:0005524">
    <property type="term" value="F:ATP binding"/>
    <property type="evidence" value="ECO:0007669"/>
    <property type="project" value="UniProtKB-KW"/>
</dbReference>
<dbReference type="SUPFAM" id="SSF52540">
    <property type="entry name" value="P-loop containing nucleoside triphosphate hydrolases"/>
    <property type="match status" value="2"/>
</dbReference>
<feature type="transmembrane region" description="Helical" evidence="10">
    <location>
        <begin position="617"/>
        <end position="640"/>
    </location>
</feature>
<dbReference type="Pfam" id="PF02653">
    <property type="entry name" value="BPD_transp_2"/>
    <property type="match status" value="1"/>
</dbReference>
<evidence type="ECO:0000256" key="3">
    <source>
        <dbReference type="ARBA" id="ARBA00022475"/>
    </source>
</evidence>
<dbReference type="CDD" id="cd03216">
    <property type="entry name" value="ABC_Carb_Monos_I"/>
    <property type="match status" value="1"/>
</dbReference>
<dbReference type="GO" id="GO:0022857">
    <property type="term" value="F:transmembrane transporter activity"/>
    <property type="evidence" value="ECO:0007669"/>
    <property type="project" value="InterPro"/>
</dbReference>
<evidence type="ECO:0000256" key="5">
    <source>
        <dbReference type="ARBA" id="ARBA00022737"/>
    </source>
</evidence>
<dbReference type="InterPro" id="IPR027417">
    <property type="entry name" value="P-loop_NTPase"/>
</dbReference>
<evidence type="ECO:0000256" key="6">
    <source>
        <dbReference type="ARBA" id="ARBA00022741"/>
    </source>
</evidence>
<dbReference type="PROSITE" id="PS50893">
    <property type="entry name" value="ABC_TRANSPORTER_2"/>
    <property type="match status" value="2"/>
</dbReference>
<dbReference type="GO" id="GO:0016887">
    <property type="term" value="F:ATP hydrolysis activity"/>
    <property type="evidence" value="ECO:0007669"/>
    <property type="project" value="InterPro"/>
</dbReference>
<feature type="domain" description="ABC transporter" evidence="11">
    <location>
        <begin position="28"/>
        <end position="257"/>
    </location>
</feature>
<feature type="transmembrane region" description="Helical" evidence="10">
    <location>
        <begin position="367"/>
        <end position="386"/>
    </location>
</feature>
<dbReference type="AlphaFoldDB" id="A0A3N0GI62"/>
<dbReference type="SMART" id="SM00382">
    <property type="entry name" value="AAA"/>
    <property type="match status" value="2"/>
</dbReference>
<evidence type="ECO:0000256" key="4">
    <source>
        <dbReference type="ARBA" id="ARBA00022692"/>
    </source>
</evidence>
<dbReference type="GO" id="GO:0005886">
    <property type="term" value="C:plasma membrane"/>
    <property type="evidence" value="ECO:0007669"/>
    <property type="project" value="UniProtKB-SubCell"/>
</dbReference>
<dbReference type="CDD" id="cd06579">
    <property type="entry name" value="TM_PBP1_transp_AraH_like"/>
    <property type="match status" value="1"/>
</dbReference>
<keyword evidence="7 12" id="KW-0067">ATP-binding</keyword>
<dbReference type="Pfam" id="PF00005">
    <property type="entry name" value="ABC_tran"/>
    <property type="match status" value="2"/>
</dbReference>
<name>A0A3N0GI62_9ACTN</name>
<evidence type="ECO:0000256" key="9">
    <source>
        <dbReference type="ARBA" id="ARBA00023136"/>
    </source>
</evidence>
<dbReference type="EMBL" id="RJSF01000046">
    <property type="protein sequence ID" value="RNM12173.1"/>
    <property type="molecule type" value="Genomic_DNA"/>
</dbReference>
<accession>A0A3N0GI62</accession>
<keyword evidence="13" id="KW-1185">Reference proteome</keyword>
<dbReference type="Gene3D" id="3.40.50.300">
    <property type="entry name" value="P-loop containing nucleotide triphosphate hydrolases"/>
    <property type="match status" value="2"/>
</dbReference>
<dbReference type="CDD" id="cd03215">
    <property type="entry name" value="ABC_Carb_Monos_II"/>
    <property type="match status" value="1"/>
</dbReference>
<dbReference type="InterPro" id="IPR003439">
    <property type="entry name" value="ABC_transporter-like_ATP-bd"/>
</dbReference>
<sequence>MKAVMDGTSNVVLNETDAAPYRSDETAVLLTGISKTFPGVKALDNVTFDCRPGEVHALVGENGSGKSTLIKIAAGVLTPDAGEVYIAEKPFSRGGTREARRLGLMTAYQDTSLVAELTVADNLALSFDAIGQPRPMDLSEILDRYELPFKTTDSVSALGPGARQLLEVARAMCHEPRVLLLDEPTAALDMHLAAHLEELIKQARSAGTAIVYVSHRLEEVRRIADRLSVIRDGVLQGTYTSDGWNVDDIVELMVGAPTELEFPSRQRPSSETERLVVRDLTGPGYGPISLSVRAREIVGLAGAEGNGQRALLRGLIGMGRTGGDIEVDAKRITRRNPVAATTAGISFQSGDRAAESVYLPLSVMDNLTLHAGSAGGPFGLAVFGRLRAMFRRSAKQFGIVTASPFQPISALSGGNQQKVVLARPALRQPKVLVVDEPTQGVDAKARMDIYRMLADAAEDGTAVLVNSSDSSELAGLCDRVYVMSRGKVTREIVGPTSENEIVRSFVSAAGLAEQSTAASNHPSALTRLLSRGSSQISILVLLLLCTLLAIYTGTQSPVFWTGPNLANLLLLSLPLAFVALGQQFTMLTGGLDISVGATMSLTVVLLSLTLPDVSQGSLALAIPVLILGGLAVGGFNAFLIGVLKVNPIVATIATTGIIQGIAIILRPEPGGLIAPDLGESFSWGVGFIPFPFLVLIAIAVALELWMYRSHGGLAHRAIGFDPQASNRVGRRVALICSMGLVVCAFGAVVAGVFLASLTGIGTNDVGLGYALPCFTAVFLGGAVLSGGRGSFVGAVLGAIFLSLIDNVTPLLNLPDAAKQTLYGLVLFVAVGIYAAAERVRAGRS</sequence>
<comment type="subcellular location">
    <subcellularLocation>
        <location evidence="1">Cell membrane</location>
        <topology evidence="1">Multi-pass membrane protein</topology>
    </subcellularLocation>
</comment>